<evidence type="ECO:0000313" key="2">
    <source>
        <dbReference type="Proteomes" id="UP000239504"/>
    </source>
</evidence>
<accession>A0A2S7K307</accession>
<sequence>MGNVRLSRAQRREIMTALIMLAKGVMLIVLALAAFAGLAMALGFEPAGADEIAKCNATPAPVCLFTIL</sequence>
<name>A0A2S7K307_9PROT</name>
<dbReference type="AlphaFoldDB" id="A0A2S7K307"/>
<dbReference type="Proteomes" id="UP000239504">
    <property type="component" value="Unassembled WGS sequence"/>
</dbReference>
<reference evidence="1 2" key="1">
    <citation type="submission" date="2017-12" db="EMBL/GenBank/DDBJ databases">
        <authorList>
            <person name="Hurst M.R.H."/>
        </authorList>
    </citation>
    <scope>NUCLEOTIDE SEQUENCE [LARGE SCALE GENOMIC DNA]</scope>
    <source>
        <strain evidence="1 2">SY-3-19</strain>
    </source>
</reference>
<proteinExistence type="predicted"/>
<dbReference type="EMBL" id="PJCH01000011">
    <property type="protein sequence ID" value="PQA86883.1"/>
    <property type="molecule type" value="Genomic_DNA"/>
</dbReference>
<gene>
    <name evidence="1" type="ORF">CW354_15535</name>
</gene>
<protein>
    <submittedName>
        <fullName evidence="1">Uncharacterized protein</fullName>
    </submittedName>
</protein>
<organism evidence="1 2">
    <name type="scientific">Hyphococcus luteus</name>
    <dbReference type="NCBI Taxonomy" id="2058213"/>
    <lineage>
        <taxon>Bacteria</taxon>
        <taxon>Pseudomonadati</taxon>
        <taxon>Pseudomonadota</taxon>
        <taxon>Alphaproteobacteria</taxon>
        <taxon>Parvularculales</taxon>
        <taxon>Parvularculaceae</taxon>
        <taxon>Hyphococcus</taxon>
    </lineage>
</organism>
<keyword evidence="2" id="KW-1185">Reference proteome</keyword>
<comment type="caution">
    <text evidence="1">The sequence shown here is derived from an EMBL/GenBank/DDBJ whole genome shotgun (WGS) entry which is preliminary data.</text>
</comment>
<evidence type="ECO:0000313" key="1">
    <source>
        <dbReference type="EMBL" id="PQA86883.1"/>
    </source>
</evidence>